<dbReference type="EC" id="2.7.1.-" evidence="6"/>
<dbReference type="GO" id="GO:0005886">
    <property type="term" value="C:plasma membrane"/>
    <property type="evidence" value="ECO:0007669"/>
    <property type="project" value="TreeGrafter"/>
</dbReference>
<proteinExistence type="predicted"/>
<organism evidence="6">
    <name type="scientific">gut metagenome</name>
    <dbReference type="NCBI Taxonomy" id="749906"/>
    <lineage>
        <taxon>unclassified sequences</taxon>
        <taxon>metagenomes</taxon>
        <taxon>organismal metagenomes</taxon>
    </lineage>
</organism>
<dbReference type="PANTHER" id="PTHR12358">
    <property type="entry name" value="SPHINGOSINE KINASE"/>
    <property type="match status" value="1"/>
</dbReference>
<dbReference type="PANTHER" id="PTHR12358:SF106">
    <property type="entry name" value="LIPID KINASE YEGS"/>
    <property type="match status" value="1"/>
</dbReference>
<accession>J9C1H9</accession>
<comment type="caution">
    <text evidence="6">The sequence shown here is derived from an EMBL/GenBank/DDBJ whole genome shotgun (WGS) entry which is preliminary data.</text>
</comment>
<dbReference type="InterPro" id="IPR017438">
    <property type="entry name" value="ATP-NAD_kinase_N"/>
</dbReference>
<dbReference type="SUPFAM" id="SSF111331">
    <property type="entry name" value="NAD kinase/diacylglycerol kinase-like"/>
    <property type="match status" value="1"/>
</dbReference>
<name>J9C1H9_9ZZZZ</name>
<dbReference type="InterPro" id="IPR045540">
    <property type="entry name" value="YegS/DAGK_C"/>
</dbReference>
<dbReference type="EMBL" id="AMCI01006838">
    <property type="protein sequence ID" value="EJW93665.1"/>
    <property type="molecule type" value="Genomic_DNA"/>
</dbReference>
<dbReference type="GO" id="GO:0005524">
    <property type="term" value="F:ATP binding"/>
    <property type="evidence" value="ECO:0007669"/>
    <property type="project" value="UniProtKB-KW"/>
</dbReference>
<keyword evidence="1 6" id="KW-0808">Transferase</keyword>
<dbReference type="InterPro" id="IPR016064">
    <property type="entry name" value="NAD/diacylglycerol_kinase_sf"/>
</dbReference>
<evidence type="ECO:0000256" key="4">
    <source>
        <dbReference type="ARBA" id="ARBA00022840"/>
    </source>
</evidence>
<dbReference type="Gene3D" id="3.40.50.10330">
    <property type="entry name" value="Probable inorganic polyphosphate/atp-NAD kinase, domain 1"/>
    <property type="match status" value="1"/>
</dbReference>
<evidence type="ECO:0000256" key="1">
    <source>
        <dbReference type="ARBA" id="ARBA00022679"/>
    </source>
</evidence>
<keyword evidence="2" id="KW-0547">Nucleotide-binding</keyword>
<dbReference type="Pfam" id="PF00781">
    <property type="entry name" value="DAGK_cat"/>
    <property type="match status" value="1"/>
</dbReference>
<dbReference type="Pfam" id="PF19279">
    <property type="entry name" value="YegS_C"/>
    <property type="match status" value="1"/>
</dbReference>
<keyword evidence="4" id="KW-0067">ATP-binding</keyword>
<feature type="domain" description="DAGKc" evidence="5">
    <location>
        <begin position="1"/>
        <end position="63"/>
    </location>
</feature>
<dbReference type="InterPro" id="IPR001206">
    <property type="entry name" value="Diacylglycerol_kinase_cat_dom"/>
</dbReference>
<evidence type="ECO:0000256" key="3">
    <source>
        <dbReference type="ARBA" id="ARBA00022777"/>
    </source>
</evidence>
<keyword evidence="3 6" id="KW-0418">Kinase</keyword>
<dbReference type="AlphaFoldDB" id="J9C1H9"/>
<protein>
    <submittedName>
        <fullName evidence="6">Protein containing Diacylglycerol kinase, catalytic region domain protein</fullName>
        <ecNumber evidence="6">2.7.1.-</ecNumber>
    </submittedName>
</protein>
<gene>
    <name evidence="6" type="ORF">EVA_18228</name>
</gene>
<evidence type="ECO:0000259" key="5">
    <source>
        <dbReference type="PROSITE" id="PS50146"/>
    </source>
</evidence>
<evidence type="ECO:0000313" key="6">
    <source>
        <dbReference type="EMBL" id="EJW93665.1"/>
    </source>
</evidence>
<dbReference type="PROSITE" id="PS50146">
    <property type="entry name" value="DAGK"/>
    <property type="match status" value="1"/>
</dbReference>
<dbReference type="InterPro" id="IPR050187">
    <property type="entry name" value="Lipid_Phosphate_FormReg"/>
</dbReference>
<dbReference type="Gene3D" id="2.60.200.40">
    <property type="match status" value="1"/>
</dbReference>
<dbReference type="GO" id="GO:0004143">
    <property type="term" value="F:ATP-dependent diacylglycerol kinase activity"/>
    <property type="evidence" value="ECO:0007669"/>
    <property type="project" value="TreeGrafter"/>
</dbReference>
<sequence>NEVVNGLMKTDFSHITLGFIPTGSGNDFARGLGMTTDISSSIARILNPTELATVDIGLAKTPDFSRYFIVSSGIGYDAEICAQVAVTPMKKILNKLKIGKLTYVLVAIKQLISFRPCSVSIRLDHKKTYCFPKFFFLAAMNMKYEGGGAKFCPDAQYDDGVLDLCLVGKVKKLKILFLFPSAFLVNMQCFEGFI</sequence>
<evidence type="ECO:0000256" key="2">
    <source>
        <dbReference type="ARBA" id="ARBA00022741"/>
    </source>
</evidence>
<feature type="non-terminal residue" evidence="6">
    <location>
        <position position="1"/>
    </location>
</feature>
<reference evidence="6" key="1">
    <citation type="journal article" date="2012" name="PLoS ONE">
        <title>Gene sets for utilization of primary and secondary nutrition supplies in the distal gut of endangered iberian lynx.</title>
        <authorList>
            <person name="Alcaide M."/>
            <person name="Messina E."/>
            <person name="Richter M."/>
            <person name="Bargiela R."/>
            <person name="Peplies J."/>
            <person name="Huws S.A."/>
            <person name="Newbold C.J."/>
            <person name="Golyshin P.N."/>
            <person name="Simon M.A."/>
            <person name="Lopez G."/>
            <person name="Yakimov M.M."/>
            <person name="Ferrer M."/>
        </authorList>
    </citation>
    <scope>NUCLEOTIDE SEQUENCE</scope>
</reference>